<dbReference type="InterPro" id="IPR043128">
    <property type="entry name" value="Rev_trsase/Diguanyl_cyclase"/>
</dbReference>
<dbReference type="PANTHER" id="PTHR37984:SF5">
    <property type="entry name" value="PROTEIN NYNRIN-LIKE"/>
    <property type="match status" value="1"/>
</dbReference>
<evidence type="ECO:0000313" key="9">
    <source>
        <dbReference type="EMBL" id="CAB0002086.1"/>
    </source>
</evidence>
<sequence length="991" mass="112844">MVRRLYNETRRIHTRGVMCWSIPRNLGIVGDENLRILDSNQKIRKIDDILMLKEVLAENPFGDTARWAAVRAKLVQVSRKEFSARAVRDRAGLLIKQFAASERVILRKSGTEEEYSERERLLEEVKVVYTEFKNKKDTVLDKCFCYRELPAVGGREHVVPNVSAVVISKRTWKEIGRPKLSTTKNLVAYTGVEIETLGTAQVQVNAFNKIIELPVMVVQNNDVPLFGMKWILALNLTLPPGTRIRNVHTTSEKKETEQVEQLIQKFAVLFKDGTGKINTTKAVVHMKPGAVPRVCKPRRVPFAVQDAVAKELDRLVAEDILEVVDPTITPIEWASPIVVAVKANGKIRICADFKITINPFIHSDPHPLPTFEDLVTKLTGGQQFSVIDLKDAYLQMEVEEQSRKYFVIATHKGYFRYKRLPFGVTFAPGLFQRTMDNLLMGLEGVACLLDDIIITGRTRDEHMSRLETVLERLSTAGLRVQKAKCKWFQNEVTYIGHKLNKDGMQPTTSHLEAIVKMPEPSSVKELRAFLGSINYYSRFIPNLQSECTPLYDLLKKRTTWRWTEIESSAIKKLKSLLTSTTILAHYDPKLPIIVSSDASDKGLGAVIFHRLPDNSERPIAFASRTLKNAEQHYSAIDKETLGIIFALTKFRQFLYGRQFVLRTDHKPLIYLLSQNKEVPKLAANRLTRWALTLSSFDYTIEHQPGVNNSPADALSRLPLPTTERALEEEDGNTFGKRILQIQMEDMVLNKRFLQKETKSDRTLARVIEHVQRGWPENKTQLDKELHTFFEKRTELSYEENLLLWFGRLIIPEKMRKAALRVLHEGHPGITGMRAAAKSHVWWPNIDREIEHHVSSCTSCQESHPKEQEVPLFSWSVPSERWSRLHLDFCGPFEVLYSYSEVVPDAVAGWQGRDPKVQVGPYWPKSDQWFSARSCPRISNNSLPSFSTRVYPAAVINAESVTAKTKKGVTGGVMERGRVSDIRVAVTSNNST</sequence>
<dbReference type="OrthoDB" id="6625515at2759"/>
<dbReference type="InterPro" id="IPR041588">
    <property type="entry name" value="Integrase_H2C2"/>
</dbReference>
<proteinExistence type="predicted"/>
<dbReference type="FunFam" id="3.10.20.370:FF:000001">
    <property type="entry name" value="Retrovirus-related Pol polyprotein from transposon 17.6-like protein"/>
    <property type="match status" value="1"/>
</dbReference>
<dbReference type="InterPro" id="IPR043502">
    <property type="entry name" value="DNA/RNA_pol_sf"/>
</dbReference>
<dbReference type="AlphaFoldDB" id="A0A6H5GFA2"/>
<dbReference type="FunFam" id="3.30.70.270:FF:000026">
    <property type="entry name" value="Transposon Ty3-G Gag-Pol polyprotein"/>
    <property type="match status" value="1"/>
</dbReference>
<accession>A0A6H5GFA2</accession>
<dbReference type="Pfam" id="PF17921">
    <property type="entry name" value="Integrase_H2C2"/>
    <property type="match status" value="1"/>
</dbReference>
<evidence type="ECO:0000256" key="3">
    <source>
        <dbReference type="ARBA" id="ARBA00022695"/>
    </source>
</evidence>
<dbReference type="Pfam" id="PF00078">
    <property type="entry name" value="RVT_1"/>
    <property type="match status" value="1"/>
</dbReference>
<feature type="domain" description="Reverse transcriptase" evidence="8">
    <location>
        <begin position="321"/>
        <end position="499"/>
    </location>
</feature>
<keyword evidence="5" id="KW-0255">Endonuclease</keyword>
<gene>
    <name evidence="9" type="ORF">NTEN_LOCUS7873</name>
</gene>
<evidence type="ECO:0000259" key="8">
    <source>
        <dbReference type="PROSITE" id="PS50878"/>
    </source>
</evidence>
<dbReference type="GO" id="GO:0003964">
    <property type="term" value="F:RNA-directed DNA polymerase activity"/>
    <property type="evidence" value="ECO:0007669"/>
    <property type="project" value="UniProtKB-KW"/>
</dbReference>
<keyword evidence="4" id="KW-0540">Nuclease</keyword>
<dbReference type="Gene3D" id="3.10.10.10">
    <property type="entry name" value="HIV Type 1 Reverse Transcriptase, subunit A, domain 1"/>
    <property type="match status" value="1"/>
</dbReference>
<keyword evidence="10" id="KW-1185">Reference proteome</keyword>
<dbReference type="GO" id="GO:0016787">
    <property type="term" value="F:hydrolase activity"/>
    <property type="evidence" value="ECO:0007669"/>
    <property type="project" value="UniProtKB-KW"/>
</dbReference>
<keyword evidence="2" id="KW-0808">Transferase</keyword>
<protein>
    <recommendedName>
        <fullName evidence="1">RNA-directed DNA polymerase</fullName>
        <ecNumber evidence="1">2.7.7.49</ecNumber>
    </recommendedName>
</protein>
<reference evidence="9 10" key="1">
    <citation type="submission" date="2020-02" db="EMBL/GenBank/DDBJ databases">
        <authorList>
            <person name="Ferguson B K."/>
        </authorList>
    </citation>
    <scope>NUCLEOTIDE SEQUENCE [LARGE SCALE GENOMIC DNA]</scope>
</reference>
<dbReference type="EMBL" id="CADCXU010011939">
    <property type="protein sequence ID" value="CAB0002086.1"/>
    <property type="molecule type" value="Genomic_DNA"/>
</dbReference>
<dbReference type="InterPro" id="IPR050951">
    <property type="entry name" value="Retrovirus_Pol_polyprotein"/>
</dbReference>
<evidence type="ECO:0000256" key="6">
    <source>
        <dbReference type="ARBA" id="ARBA00022801"/>
    </source>
</evidence>
<name>A0A6H5GFA2_9HEMI</name>
<dbReference type="InterPro" id="IPR041373">
    <property type="entry name" value="RT_RNaseH"/>
</dbReference>
<keyword evidence="3" id="KW-0548">Nucleotidyltransferase</keyword>
<dbReference type="EC" id="2.7.7.49" evidence="1"/>
<evidence type="ECO:0000256" key="1">
    <source>
        <dbReference type="ARBA" id="ARBA00012493"/>
    </source>
</evidence>
<dbReference type="Gene3D" id="3.30.70.270">
    <property type="match status" value="2"/>
</dbReference>
<dbReference type="Pfam" id="PF17917">
    <property type="entry name" value="RT_RNaseH"/>
    <property type="match status" value="1"/>
</dbReference>
<organism evidence="9 10">
    <name type="scientific">Nesidiocoris tenuis</name>
    <dbReference type="NCBI Taxonomy" id="355587"/>
    <lineage>
        <taxon>Eukaryota</taxon>
        <taxon>Metazoa</taxon>
        <taxon>Ecdysozoa</taxon>
        <taxon>Arthropoda</taxon>
        <taxon>Hexapoda</taxon>
        <taxon>Insecta</taxon>
        <taxon>Pterygota</taxon>
        <taxon>Neoptera</taxon>
        <taxon>Paraneoptera</taxon>
        <taxon>Hemiptera</taxon>
        <taxon>Heteroptera</taxon>
        <taxon>Panheteroptera</taxon>
        <taxon>Cimicomorpha</taxon>
        <taxon>Miridae</taxon>
        <taxon>Dicyphina</taxon>
        <taxon>Nesidiocoris</taxon>
    </lineage>
</organism>
<evidence type="ECO:0000256" key="4">
    <source>
        <dbReference type="ARBA" id="ARBA00022722"/>
    </source>
</evidence>
<evidence type="ECO:0000256" key="5">
    <source>
        <dbReference type="ARBA" id="ARBA00022759"/>
    </source>
</evidence>
<dbReference type="CDD" id="cd09274">
    <property type="entry name" value="RNase_HI_RT_Ty3"/>
    <property type="match status" value="1"/>
</dbReference>
<keyword evidence="7" id="KW-0695">RNA-directed DNA polymerase</keyword>
<dbReference type="Gene3D" id="1.10.340.70">
    <property type="match status" value="1"/>
</dbReference>
<dbReference type="PANTHER" id="PTHR37984">
    <property type="entry name" value="PROTEIN CBG26694"/>
    <property type="match status" value="1"/>
</dbReference>
<keyword evidence="6" id="KW-0378">Hydrolase</keyword>
<dbReference type="CDD" id="cd01647">
    <property type="entry name" value="RT_LTR"/>
    <property type="match status" value="1"/>
</dbReference>
<dbReference type="PROSITE" id="PS50878">
    <property type="entry name" value="RT_POL"/>
    <property type="match status" value="1"/>
</dbReference>
<dbReference type="InterPro" id="IPR000477">
    <property type="entry name" value="RT_dom"/>
</dbReference>
<evidence type="ECO:0000256" key="7">
    <source>
        <dbReference type="ARBA" id="ARBA00022918"/>
    </source>
</evidence>
<evidence type="ECO:0000313" key="10">
    <source>
        <dbReference type="Proteomes" id="UP000479000"/>
    </source>
</evidence>
<dbReference type="Proteomes" id="UP000479000">
    <property type="component" value="Unassembled WGS sequence"/>
</dbReference>
<dbReference type="GO" id="GO:0004519">
    <property type="term" value="F:endonuclease activity"/>
    <property type="evidence" value="ECO:0007669"/>
    <property type="project" value="UniProtKB-KW"/>
</dbReference>
<dbReference type="FunFam" id="1.10.340.70:FF:000003">
    <property type="entry name" value="Protein CBG25708"/>
    <property type="match status" value="1"/>
</dbReference>
<dbReference type="SUPFAM" id="SSF56672">
    <property type="entry name" value="DNA/RNA polymerases"/>
    <property type="match status" value="1"/>
</dbReference>
<evidence type="ECO:0000256" key="2">
    <source>
        <dbReference type="ARBA" id="ARBA00022679"/>
    </source>
</evidence>